<accession>A0A9N9GUW0</accession>
<dbReference type="EMBL" id="CAJVPP010003741">
    <property type="protein sequence ID" value="CAG8636189.1"/>
    <property type="molecule type" value="Genomic_DNA"/>
</dbReference>
<dbReference type="AlphaFoldDB" id="A0A9N9GUW0"/>
<sequence length="548" mass="63473">MPNLHIQYQQIKKRLESAIIVKFGALLCLGGSFCCAQENDYTKKELHLSPDDLPNLVQIIKKHCSPSNSLAPHVAFIVDGKNPSVPNIGRNLQSYLNLQNSLPIIVSLHENEEQNKQFLNSLIRSLIDKCQNLLIQSNVYKEPLYFTANNSSAVKVIEFLKSESKISEKQAGLSVWTVNTSLGNHDAYHSYKNEQISFESILTYYKSEIDSWSIVDEKKYSGHLIVKTLAKGSSQKHQTTYRIIVQATTELRVMIIKTIKQIKPYFRISGASDIWSWIKPNDDGSLHINEITLKLLRIQSIWEAINGSKLEGSTNRGLIFFAGLEKLKYIDPLIWETAFAMTYLETVLDEYKSEWQYTYKYANDWISNQLGNEEYKELLYFACGEYLIEKGLIIYNDQKEQVYKYVVDHPSTRNKIIEELRESFKIDKGFNELVNSLSIYGNIDSHELVFGSFKIPLTDKDVDFLKKFTDILNLRHYKRSVWITSLIIVYFEEVLGIEYNPEWKAAYDQANIWVDQQVPNNYKNSLKEACNNYLMKEGYYYLTSNCHN</sequence>
<organism evidence="1 2">
    <name type="scientific">Funneliformis mosseae</name>
    <name type="common">Endomycorrhizal fungus</name>
    <name type="synonym">Glomus mosseae</name>
    <dbReference type="NCBI Taxonomy" id="27381"/>
    <lineage>
        <taxon>Eukaryota</taxon>
        <taxon>Fungi</taxon>
        <taxon>Fungi incertae sedis</taxon>
        <taxon>Mucoromycota</taxon>
        <taxon>Glomeromycotina</taxon>
        <taxon>Glomeromycetes</taxon>
        <taxon>Glomerales</taxon>
        <taxon>Glomeraceae</taxon>
        <taxon>Funneliformis</taxon>
    </lineage>
</organism>
<evidence type="ECO:0000313" key="2">
    <source>
        <dbReference type="Proteomes" id="UP000789375"/>
    </source>
</evidence>
<protein>
    <submittedName>
        <fullName evidence="1">14667_t:CDS:1</fullName>
    </submittedName>
</protein>
<evidence type="ECO:0000313" key="1">
    <source>
        <dbReference type="EMBL" id="CAG8636189.1"/>
    </source>
</evidence>
<keyword evidence="2" id="KW-1185">Reference proteome</keyword>
<name>A0A9N9GUW0_FUNMO</name>
<reference evidence="1" key="1">
    <citation type="submission" date="2021-06" db="EMBL/GenBank/DDBJ databases">
        <authorList>
            <person name="Kallberg Y."/>
            <person name="Tangrot J."/>
            <person name="Rosling A."/>
        </authorList>
    </citation>
    <scope>NUCLEOTIDE SEQUENCE</scope>
    <source>
        <strain evidence="1">87-6 pot B 2015</strain>
    </source>
</reference>
<gene>
    <name evidence="1" type="ORF">FMOSSE_LOCUS10747</name>
</gene>
<comment type="caution">
    <text evidence="1">The sequence shown here is derived from an EMBL/GenBank/DDBJ whole genome shotgun (WGS) entry which is preliminary data.</text>
</comment>
<dbReference type="Proteomes" id="UP000789375">
    <property type="component" value="Unassembled WGS sequence"/>
</dbReference>
<proteinExistence type="predicted"/>